<dbReference type="RefSeq" id="WP_030350519.1">
    <property type="nucleotide sequence ID" value="NZ_AZSP01000390.1"/>
</dbReference>
<dbReference type="EMBL" id="AZSP01000390">
    <property type="protein sequence ID" value="PVE04400.1"/>
    <property type="molecule type" value="Genomic_DNA"/>
</dbReference>
<gene>
    <name evidence="1" type="ORF">Y717_12150</name>
</gene>
<comment type="caution">
    <text evidence="1">The sequence shown here is derived from an EMBL/GenBank/DDBJ whole genome shotgun (WGS) entry which is preliminary data.</text>
</comment>
<evidence type="ECO:0000313" key="1">
    <source>
        <dbReference type="EMBL" id="PVE04400.1"/>
    </source>
</evidence>
<organism evidence="1 2">
    <name type="scientific">Streptomyces scopuliridis RB72</name>
    <dbReference type="NCBI Taxonomy" id="1440053"/>
    <lineage>
        <taxon>Bacteria</taxon>
        <taxon>Bacillati</taxon>
        <taxon>Actinomycetota</taxon>
        <taxon>Actinomycetes</taxon>
        <taxon>Kitasatosporales</taxon>
        <taxon>Streptomycetaceae</taxon>
        <taxon>Streptomyces</taxon>
    </lineage>
</organism>
<keyword evidence="2" id="KW-1185">Reference proteome</keyword>
<dbReference type="InterPro" id="IPR016024">
    <property type="entry name" value="ARM-type_fold"/>
</dbReference>
<sequence length="188" mass="20427">MDEDFRSLADRVRDESRGSDACERLIATEDPEALAGVLVAPEQPLWAREIAAFRLGCAGDRRAFETLVLLLNHRDPERCVSASYALARLGDPRTPRAAAALATNGLRTAYALHPVRLLTELRAPESVPALISTLERLLAPDEPYWRVALACVEGLGRLGDDRARPALEAARCHPRLGAAATEALSRLA</sequence>
<dbReference type="InterPro" id="IPR011989">
    <property type="entry name" value="ARM-like"/>
</dbReference>
<dbReference type="Pfam" id="PF03130">
    <property type="entry name" value="HEAT_PBS"/>
    <property type="match status" value="1"/>
</dbReference>
<accession>A0A2T7SND4</accession>
<keyword evidence="1" id="KW-0456">Lyase</keyword>
<protein>
    <submittedName>
        <fullName evidence="1">Adenylosuccinate lyase</fullName>
    </submittedName>
</protein>
<dbReference type="AlphaFoldDB" id="A0A2T7SND4"/>
<dbReference type="InterPro" id="IPR004155">
    <property type="entry name" value="PBS_lyase_HEAT"/>
</dbReference>
<proteinExistence type="predicted"/>
<dbReference type="OrthoDB" id="4323392at2"/>
<dbReference type="GO" id="GO:0016829">
    <property type="term" value="F:lyase activity"/>
    <property type="evidence" value="ECO:0007669"/>
    <property type="project" value="UniProtKB-KW"/>
</dbReference>
<evidence type="ECO:0000313" key="2">
    <source>
        <dbReference type="Proteomes" id="UP000245992"/>
    </source>
</evidence>
<dbReference type="Proteomes" id="UP000245992">
    <property type="component" value="Unassembled WGS sequence"/>
</dbReference>
<dbReference type="Gene3D" id="1.25.10.10">
    <property type="entry name" value="Leucine-rich Repeat Variant"/>
    <property type="match status" value="2"/>
</dbReference>
<dbReference type="SUPFAM" id="SSF48371">
    <property type="entry name" value="ARM repeat"/>
    <property type="match status" value="1"/>
</dbReference>
<name>A0A2T7SND4_9ACTN</name>
<reference evidence="1 2" key="1">
    <citation type="submission" date="2013-12" db="EMBL/GenBank/DDBJ databases">
        <title>Annotated genome of Streptomyces scopuliridis.</title>
        <authorList>
            <person name="Olson J.B."/>
        </authorList>
    </citation>
    <scope>NUCLEOTIDE SEQUENCE [LARGE SCALE GENOMIC DNA]</scope>
    <source>
        <strain evidence="1 2">RB72</strain>
    </source>
</reference>
<dbReference type="NCBIfam" id="NF006501">
    <property type="entry name" value="PRK08937.3-1"/>
    <property type="match status" value="1"/>
</dbReference>
<dbReference type="SMART" id="SM00567">
    <property type="entry name" value="EZ_HEAT"/>
    <property type="match status" value="3"/>
</dbReference>
<dbReference type="STRING" id="1440053.GCA_000718095_01351"/>